<feature type="transmembrane region" description="Helical" evidence="7">
    <location>
        <begin position="16"/>
        <end position="36"/>
    </location>
</feature>
<comment type="subcellular location">
    <subcellularLocation>
        <location evidence="1">Membrane</location>
        <topology evidence="1">Multi-pass membrane protein</topology>
    </subcellularLocation>
</comment>
<dbReference type="InterPro" id="IPR022764">
    <property type="entry name" value="Peptidase_S54_rhomboid_dom"/>
</dbReference>
<dbReference type="AlphaFoldDB" id="A0A250VIB4"/>
<keyword evidence="2" id="KW-1003">Cell membrane</keyword>
<keyword evidence="10" id="KW-1185">Reference proteome</keyword>
<dbReference type="Proteomes" id="UP000217446">
    <property type="component" value="Unassembled WGS sequence"/>
</dbReference>
<dbReference type="InterPro" id="IPR035952">
    <property type="entry name" value="Rhomboid-like_sf"/>
</dbReference>
<evidence type="ECO:0000256" key="7">
    <source>
        <dbReference type="SAM" id="Phobius"/>
    </source>
</evidence>
<evidence type="ECO:0000256" key="5">
    <source>
        <dbReference type="ARBA" id="ARBA00022989"/>
    </source>
</evidence>
<dbReference type="GO" id="GO:0004252">
    <property type="term" value="F:serine-type endopeptidase activity"/>
    <property type="evidence" value="ECO:0007669"/>
    <property type="project" value="InterPro"/>
</dbReference>
<keyword evidence="4 7" id="KW-0812">Transmembrane</keyword>
<proteinExistence type="predicted"/>
<feature type="transmembrane region" description="Helical" evidence="7">
    <location>
        <begin position="165"/>
        <end position="182"/>
    </location>
</feature>
<dbReference type="RefSeq" id="WP_067375476.1">
    <property type="nucleotide sequence ID" value="NZ_BDQI01000011.1"/>
</dbReference>
<feature type="transmembrane region" description="Helical" evidence="7">
    <location>
        <begin position="103"/>
        <end position="127"/>
    </location>
</feature>
<dbReference type="PANTHER" id="PTHR43066:SF26">
    <property type="entry name" value="RHOMBOID PROTEASE GLPG"/>
    <property type="match status" value="1"/>
</dbReference>
<gene>
    <name evidence="9" type="ORF">SO3561_05319</name>
</gene>
<dbReference type="SUPFAM" id="SSF144091">
    <property type="entry name" value="Rhomboid-like"/>
    <property type="match status" value="1"/>
</dbReference>
<dbReference type="Pfam" id="PF01694">
    <property type="entry name" value="Rhomboid"/>
    <property type="match status" value="1"/>
</dbReference>
<dbReference type="GO" id="GO:0016020">
    <property type="term" value="C:membrane"/>
    <property type="evidence" value="ECO:0007669"/>
    <property type="project" value="UniProtKB-SubCell"/>
</dbReference>
<evidence type="ECO:0000313" key="10">
    <source>
        <dbReference type="Proteomes" id="UP000217446"/>
    </source>
</evidence>
<evidence type="ECO:0000256" key="1">
    <source>
        <dbReference type="ARBA" id="ARBA00004141"/>
    </source>
</evidence>
<feature type="transmembrane region" description="Helical" evidence="7">
    <location>
        <begin position="189"/>
        <end position="214"/>
    </location>
</feature>
<evidence type="ECO:0000256" key="6">
    <source>
        <dbReference type="ARBA" id="ARBA00023136"/>
    </source>
</evidence>
<protein>
    <submittedName>
        <fullName evidence="9">Rhomboid family intramembrane serine protease</fullName>
    </submittedName>
</protein>
<evidence type="ECO:0000313" key="9">
    <source>
        <dbReference type="EMBL" id="GAX53789.1"/>
    </source>
</evidence>
<evidence type="ECO:0000256" key="2">
    <source>
        <dbReference type="ARBA" id="ARBA00022475"/>
    </source>
</evidence>
<organism evidence="9 10">
    <name type="scientific">Streptomyces olivochromogenes</name>
    <dbReference type="NCBI Taxonomy" id="1963"/>
    <lineage>
        <taxon>Bacteria</taxon>
        <taxon>Bacillati</taxon>
        <taxon>Actinomycetota</taxon>
        <taxon>Actinomycetes</taxon>
        <taxon>Kitasatosporales</taxon>
        <taxon>Streptomycetaceae</taxon>
        <taxon>Streptomyces</taxon>
    </lineage>
</organism>
<dbReference type="Gene3D" id="1.20.1540.10">
    <property type="entry name" value="Rhomboid-like"/>
    <property type="match status" value="1"/>
</dbReference>
<evidence type="ECO:0000259" key="8">
    <source>
        <dbReference type="Pfam" id="PF01694"/>
    </source>
</evidence>
<comment type="caution">
    <text evidence="9">The sequence shown here is derived from an EMBL/GenBank/DDBJ whole genome shotgun (WGS) entry which is preliminary data.</text>
</comment>
<sequence length="272" mass="29164">MVIPVHDVNPVRRTPYVTYALIAANVLVFLYTPGLAGSVAGDSGLSQLCHLHAFLEHYAAVPQELVHHQLPRLVPTGDVGVGAGGPGCLVGPPTYDKSPPLSVLTAMFLHGSWLHLLGNMLFLLIFGNNIEDRLGHVRFTVFYVACGYAAAYGFAYLNADSSDPLIGASGAIAGVLGAYLVLYPRARVWVLVPFLVFLPLRLPAWLVLGFWFALQAVYSSGGGVSTAGTVAYEAHVVGFLVGMLLAWPLRPGTPPPPEPRSLLFGRQARHSW</sequence>
<evidence type="ECO:0000256" key="3">
    <source>
        <dbReference type="ARBA" id="ARBA00022519"/>
    </source>
</evidence>
<keyword evidence="6 7" id="KW-0472">Membrane</keyword>
<dbReference type="STRING" id="1963.AQJ27_30230"/>
<keyword evidence="9" id="KW-0645">Protease</keyword>
<evidence type="ECO:0000256" key="4">
    <source>
        <dbReference type="ARBA" id="ARBA00022692"/>
    </source>
</evidence>
<keyword evidence="3" id="KW-0997">Cell inner membrane</keyword>
<reference evidence="10" key="1">
    <citation type="submission" date="2017-05" db="EMBL/GenBank/DDBJ databases">
        <title>Streptomyces olivochromogenes NBRC 3561 whole genome shotgun sequence.</title>
        <authorList>
            <person name="Dohra H."/>
            <person name="Kodani S."/>
        </authorList>
    </citation>
    <scope>NUCLEOTIDE SEQUENCE [LARGE SCALE GENOMIC DNA]</scope>
    <source>
        <strain evidence="10">NBRC 3561</strain>
    </source>
</reference>
<feature type="transmembrane region" description="Helical" evidence="7">
    <location>
        <begin position="139"/>
        <end position="159"/>
    </location>
</feature>
<feature type="transmembrane region" description="Helical" evidence="7">
    <location>
        <begin position="226"/>
        <end position="247"/>
    </location>
</feature>
<dbReference type="EMBL" id="BDQI01000011">
    <property type="protein sequence ID" value="GAX53789.1"/>
    <property type="molecule type" value="Genomic_DNA"/>
</dbReference>
<feature type="domain" description="Peptidase S54 rhomboid" evidence="8">
    <location>
        <begin position="103"/>
        <end position="250"/>
    </location>
</feature>
<keyword evidence="9" id="KW-0378">Hydrolase</keyword>
<dbReference type="PANTHER" id="PTHR43066">
    <property type="entry name" value="RHOMBOID-RELATED PROTEIN"/>
    <property type="match status" value="1"/>
</dbReference>
<keyword evidence="5 7" id="KW-1133">Transmembrane helix</keyword>
<dbReference type="GO" id="GO:0006508">
    <property type="term" value="P:proteolysis"/>
    <property type="evidence" value="ECO:0007669"/>
    <property type="project" value="UniProtKB-KW"/>
</dbReference>
<accession>A0A250VIB4</accession>
<name>A0A250VIB4_STROL</name>